<accession>A0A135L498</accession>
<dbReference type="SUPFAM" id="SSF55383">
    <property type="entry name" value="Copper amine oxidase, domain N"/>
    <property type="match status" value="1"/>
</dbReference>
<proteinExistence type="predicted"/>
<dbReference type="Pfam" id="PF07833">
    <property type="entry name" value="Cu_amine_oxidN1"/>
    <property type="match status" value="1"/>
</dbReference>
<feature type="domain" description="Copper amine oxidase-like N-terminal" evidence="1">
    <location>
        <begin position="40"/>
        <end position="96"/>
    </location>
</feature>
<dbReference type="InterPro" id="IPR036582">
    <property type="entry name" value="Mao_N_sf"/>
</dbReference>
<organism evidence="2 3">
    <name type="scientific">Tepidibacillus decaturensis</name>
    <dbReference type="NCBI Taxonomy" id="1413211"/>
    <lineage>
        <taxon>Bacteria</taxon>
        <taxon>Bacillati</taxon>
        <taxon>Bacillota</taxon>
        <taxon>Bacilli</taxon>
        <taxon>Bacillales</taxon>
        <taxon>Bacillaceae</taxon>
        <taxon>Tepidibacillus</taxon>
    </lineage>
</organism>
<evidence type="ECO:0000313" key="2">
    <source>
        <dbReference type="EMBL" id="KXG43812.1"/>
    </source>
</evidence>
<comment type="caution">
    <text evidence="2">The sequence shown here is derived from an EMBL/GenBank/DDBJ whole genome shotgun (WGS) entry which is preliminary data.</text>
</comment>
<dbReference type="AlphaFoldDB" id="A0A135L498"/>
<dbReference type="STRING" id="1413211.U473_07145"/>
<evidence type="ECO:0000313" key="3">
    <source>
        <dbReference type="Proteomes" id="UP000070352"/>
    </source>
</evidence>
<gene>
    <name evidence="2" type="ORF">U473_07145</name>
</gene>
<reference evidence="2 3" key="1">
    <citation type="submission" date="2016-02" db="EMBL/GenBank/DDBJ databases">
        <title>Draft Genome for Tepidibacillus decaturensis nov. sp. Strain Z9, an Anaerobic, Moderately Thermophilic and Heterotrophic Bacterium from Deep Subsurface of the Illinois Basin, USA.</title>
        <authorList>
            <person name="Dong Y."/>
            <person name="Chang J.Y."/>
            <person name="Sanford R."/>
            <person name="Fouke B.W."/>
        </authorList>
    </citation>
    <scope>NUCLEOTIDE SEQUENCE [LARGE SCALE GENOMIC DNA]</scope>
    <source>
        <strain evidence="2 3">Z9</strain>
    </source>
</reference>
<dbReference type="RefSeq" id="WP_068724780.1">
    <property type="nucleotide sequence ID" value="NZ_LSKU01000001.1"/>
</dbReference>
<dbReference type="Proteomes" id="UP000070352">
    <property type="component" value="Unassembled WGS sequence"/>
</dbReference>
<dbReference type="InterPro" id="IPR012854">
    <property type="entry name" value="Cu_amine_oxidase-like_N"/>
</dbReference>
<sequence length="210" mass="23663">MKKRVVIILTMILLFSAVTVYAGNAIYGYFNGYEKVKVLLNGEQMVSKIPGFIIENTTVLPLKTIAESMGAIVYWDEGKSLVKMIKPNVNMQLTANPVLDNGNYVIYSPFGKIPTNRRSGFNFSVYSEVDNLPNEKLQIKVVLKDPDGKLVEEGETKTFDATNEDSLQYVTPFKNIDFIKTGNYRVEFLLKSEATRGEFLKIGEKLILVK</sequence>
<dbReference type="EMBL" id="LSKU01000001">
    <property type="protein sequence ID" value="KXG43812.1"/>
    <property type="molecule type" value="Genomic_DNA"/>
</dbReference>
<dbReference type="OrthoDB" id="2677881at2"/>
<evidence type="ECO:0000259" key="1">
    <source>
        <dbReference type="Pfam" id="PF07833"/>
    </source>
</evidence>
<name>A0A135L498_9BACI</name>
<keyword evidence="3" id="KW-1185">Reference proteome</keyword>
<protein>
    <recommendedName>
        <fullName evidence="1">Copper amine oxidase-like N-terminal domain-containing protein</fullName>
    </recommendedName>
</protein>